<organism evidence="12 13">
    <name type="scientific">Cohnella nanjingensis</name>
    <dbReference type="NCBI Taxonomy" id="1387779"/>
    <lineage>
        <taxon>Bacteria</taxon>
        <taxon>Bacillati</taxon>
        <taxon>Bacillota</taxon>
        <taxon>Bacilli</taxon>
        <taxon>Bacillales</taxon>
        <taxon>Paenibacillaceae</taxon>
        <taxon>Cohnella</taxon>
    </lineage>
</organism>
<keyword evidence="1 11" id="KW-0813">Transport</keyword>
<dbReference type="GO" id="GO:0005886">
    <property type="term" value="C:plasma membrane"/>
    <property type="evidence" value="ECO:0007669"/>
    <property type="project" value="UniProtKB-SubCell"/>
</dbReference>
<dbReference type="Proteomes" id="UP000547209">
    <property type="component" value="Unassembled WGS sequence"/>
</dbReference>
<dbReference type="RefSeq" id="WP_185141200.1">
    <property type="nucleotide sequence ID" value="NZ_JACJVP010000004.1"/>
</dbReference>
<evidence type="ECO:0000256" key="3">
    <source>
        <dbReference type="ARBA" id="ARBA00022538"/>
    </source>
</evidence>
<evidence type="ECO:0000256" key="8">
    <source>
        <dbReference type="ARBA" id="ARBA00022989"/>
    </source>
</evidence>
<comment type="function">
    <text evidence="11">Part of the high-affinity ATP-driven potassium transport (or Kdp) system, which catalyzes the hydrolysis of ATP coupled with the electrogenic transport of potassium into the cytoplasm. This subunit acts as a catalytic chaperone that increases the ATP-binding affinity of the ATP-hydrolyzing subunit KdpB by the formation of a transient KdpB/KdpC/ATP ternary complex.</text>
</comment>
<keyword evidence="10 11" id="KW-0472">Membrane</keyword>
<dbReference type="AlphaFoldDB" id="A0A7X0VE05"/>
<evidence type="ECO:0000313" key="13">
    <source>
        <dbReference type="Proteomes" id="UP000547209"/>
    </source>
</evidence>
<dbReference type="EMBL" id="JACJVP010000004">
    <property type="protein sequence ID" value="MBB6669758.1"/>
    <property type="molecule type" value="Genomic_DNA"/>
</dbReference>
<keyword evidence="7 11" id="KW-0630">Potassium</keyword>
<keyword evidence="9 11" id="KW-0406">Ion transport</keyword>
<evidence type="ECO:0000256" key="1">
    <source>
        <dbReference type="ARBA" id="ARBA00022448"/>
    </source>
</evidence>
<dbReference type="PANTHER" id="PTHR30042:SF2">
    <property type="entry name" value="POTASSIUM-TRANSPORTING ATPASE KDPC SUBUNIT"/>
    <property type="match status" value="1"/>
</dbReference>
<protein>
    <recommendedName>
        <fullName evidence="11">Potassium-transporting ATPase KdpC subunit</fullName>
    </recommendedName>
    <alternativeName>
        <fullName evidence="11">ATP phosphohydrolase [potassium-transporting] C chain</fullName>
    </alternativeName>
    <alternativeName>
        <fullName evidence="11">Potassium-binding and translocating subunit C</fullName>
    </alternativeName>
    <alternativeName>
        <fullName evidence="11">Potassium-translocating ATPase C chain</fullName>
    </alternativeName>
</protein>
<sequence>MNQASNASGPSGISTLWIALRAGIVFILICGIVYPLATTGIAQAIMPHQANGSLVKDAEGHVVGSALIGQNFADPKYFQGRVSSISYQAEASGSNNYGPSNPELLNRTQASIDAWKAANPDVPVDRVPISLLTNSASGLDPHISPESAQVQIPRISKLTGISPEQLGQLVDAHTAGRDLGVFGEPRVNVLELNLALRALLAK</sequence>
<dbReference type="InterPro" id="IPR003820">
    <property type="entry name" value="KdpC"/>
</dbReference>
<dbReference type="Pfam" id="PF02669">
    <property type="entry name" value="KdpC"/>
    <property type="match status" value="1"/>
</dbReference>
<dbReference type="NCBIfam" id="TIGR00681">
    <property type="entry name" value="kdpC"/>
    <property type="match status" value="1"/>
</dbReference>
<evidence type="ECO:0000256" key="2">
    <source>
        <dbReference type="ARBA" id="ARBA00022475"/>
    </source>
</evidence>
<evidence type="ECO:0000256" key="6">
    <source>
        <dbReference type="ARBA" id="ARBA00022840"/>
    </source>
</evidence>
<keyword evidence="3 11" id="KW-0633">Potassium transport</keyword>
<keyword evidence="4 11" id="KW-0812">Transmembrane</keyword>
<keyword evidence="13" id="KW-1185">Reference proteome</keyword>
<feature type="transmembrane region" description="Helical" evidence="11">
    <location>
        <begin position="16"/>
        <end position="37"/>
    </location>
</feature>
<keyword evidence="6 11" id="KW-0067">ATP-binding</keyword>
<proteinExistence type="inferred from homology"/>
<evidence type="ECO:0000313" key="12">
    <source>
        <dbReference type="EMBL" id="MBB6669758.1"/>
    </source>
</evidence>
<dbReference type="GO" id="GO:0005524">
    <property type="term" value="F:ATP binding"/>
    <property type="evidence" value="ECO:0007669"/>
    <property type="project" value="UniProtKB-UniRule"/>
</dbReference>
<dbReference type="NCBIfam" id="NF001454">
    <property type="entry name" value="PRK00315.1"/>
    <property type="match status" value="1"/>
</dbReference>
<comment type="caution">
    <text evidence="12">The sequence shown here is derived from an EMBL/GenBank/DDBJ whole genome shotgun (WGS) entry which is preliminary data.</text>
</comment>
<evidence type="ECO:0000256" key="9">
    <source>
        <dbReference type="ARBA" id="ARBA00023065"/>
    </source>
</evidence>
<comment type="subcellular location">
    <subcellularLocation>
        <location evidence="11">Cell membrane</location>
        <topology evidence="11">Single-pass membrane protein</topology>
    </subcellularLocation>
</comment>
<dbReference type="PIRSF" id="PIRSF001296">
    <property type="entry name" value="K_ATPase_KdpC"/>
    <property type="match status" value="1"/>
</dbReference>
<evidence type="ECO:0000256" key="4">
    <source>
        <dbReference type="ARBA" id="ARBA00022692"/>
    </source>
</evidence>
<dbReference type="PANTHER" id="PTHR30042">
    <property type="entry name" value="POTASSIUM-TRANSPORTING ATPASE C CHAIN"/>
    <property type="match status" value="1"/>
</dbReference>
<evidence type="ECO:0000256" key="5">
    <source>
        <dbReference type="ARBA" id="ARBA00022741"/>
    </source>
</evidence>
<evidence type="ECO:0000256" key="7">
    <source>
        <dbReference type="ARBA" id="ARBA00022958"/>
    </source>
</evidence>
<evidence type="ECO:0000256" key="11">
    <source>
        <dbReference type="HAMAP-Rule" id="MF_00276"/>
    </source>
</evidence>
<comment type="similarity">
    <text evidence="11">Belongs to the KdpC family.</text>
</comment>
<keyword evidence="8 11" id="KW-1133">Transmembrane helix</keyword>
<name>A0A7X0VE05_9BACL</name>
<accession>A0A7X0VE05</accession>
<dbReference type="HAMAP" id="MF_00276">
    <property type="entry name" value="KdpC"/>
    <property type="match status" value="1"/>
</dbReference>
<comment type="subunit">
    <text evidence="11">The system is composed of three essential subunits: KdpA, KdpB and KdpC.</text>
</comment>
<evidence type="ECO:0000256" key="10">
    <source>
        <dbReference type="ARBA" id="ARBA00023136"/>
    </source>
</evidence>
<keyword evidence="2 11" id="KW-1003">Cell membrane</keyword>
<keyword evidence="5 11" id="KW-0547">Nucleotide-binding</keyword>
<dbReference type="GO" id="GO:0008556">
    <property type="term" value="F:P-type potassium transmembrane transporter activity"/>
    <property type="evidence" value="ECO:0007669"/>
    <property type="project" value="InterPro"/>
</dbReference>
<gene>
    <name evidence="11 12" type="primary">kdpC</name>
    <name evidence="12" type="ORF">H7C19_03550</name>
</gene>
<reference evidence="12 13" key="1">
    <citation type="submission" date="2020-08" db="EMBL/GenBank/DDBJ databases">
        <title>Cohnella phylogeny.</title>
        <authorList>
            <person name="Dunlap C."/>
        </authorList>
    </citation>
    <scope>NUCLEOTIDE SEQUENCE [LARGE SCALE GENOMIC DNA]</scope>
    <source>
        <strain evidence="12 13">DSM 28246</strain>
    </source>
</reference>